<comment type="similarity">
    <text evidence="4">Belongs to the transketolase family. DXPS subfamily.</text>
</comment>
<dbReference type="Pfam" id="PF02779">
    <property type="entry name" value="Transket_pyr"/>
    <property type="match status" value="1"/>
</dbReference>
<dbReference type="RefSeq" id="WP_315568082.1">
    <property type="nucleotide sequence ID" value="NZ_CP118866.1"/>
</dbReference>
<dbReference type="NCBIfam" id="TIGR00204">
    <property type="entry name" value="dxs"/>
    <property type="match status" value="1"/>
</dbReference>
<protein>
    <recommendedName>
        <fullName evidence="6">1-deoxy-D-xylulose-5-phosphate synthase</fullName>
        <ecNumber evidence="6">2.2.1.7</ecNumber>
    </recommendedName>
</protein>
<evidence type="ECO:0000256" key="3">
    <source>
        <dbReference type="ARBA" id="ARBA00004980"/>
    </source>
</evidence>
<reference evidence="14 15" key="1">
    <citation type="submission" date="2023-02" db="EMBL/GenBank/DDBJ databases">
        <title>Novel Oscillospiraceae bacterial genomes.</title>
        <authorList>
            <person name="Srinivasan S."/>
            <person name="Austin M.N."/>
            <person name="Fiedler T.L."/>
            <person name="Strenk S.M."/>
            <person name="Agnew K.J."/>
            <person name="Nagana Gowda G.A."/>
            <person name="Raftery D."/>
            <person name="Beamer M.A."/>
            <person name="Achilles S.L."/>
            <person name="Wiesenfeld H.C."/>
            <person name="Fredricks D.N."/>
            <person name="Hillier S.L."/>
        </authorList>
    </citation>
    <scope>NUCLEOTIDE SEQUENCE [LARGE SCALE GENOMIC DNA]</scope>
    <source>
        <strain evidence="14 15">CHIC02 1186E3-8</strain>
    </source>
</reference>
<keyword evidence="7 14" id="KW-0808">Transferase</keyword>
<accession>A0ABY8C4F0</accession>
<dbReference type="Proteomes" id="UP001220478">
    <property type="component" value="Chromosome"/>
</dbReference>
<organism evidence="14 15">
    <name type="scientific">Amygdalobacter indicium</name>
    <dbReference type="NCBI Taxonomy" id="3029272"/>
    <lineage>
        <taxon>Bacteria</taxon>
        <taxon>Bacillati</taxon>
        <taxon>Bacillota</taxon>
        <taxon>Clostridia</taxon>
        <taxon>Eubacteriales</taxon>
        <taxon>Oscillospiraceae</taxon>
        <taxon>Amygdalobacter</taxon>
    </lineage>
</organism>
<dbReference type="EC" id="2.2.1.7" evidence="6"/>
<evidence type="ECO:0000256" key="11">
    <source>
        <dbReference type="ARBA" id="ARBA00023052"/>
    </source>
</evidence>
<dbReference type="Gene3D" id="3.40.50.970">
    <property type="match status" value="2"/>
</dbReference>
<evidence type="ECO:0000256" key="9">
    <source>
        <dbReference type="ARBA" id="ARBA00022842"/>
    </source>
</evidence>
<evidence type="ECO:0000256" key="8">
    <source>
        <dbReference type="ARBA" id="ARBA00022723"/>
    </source>
</evidence>
<evidence type="ECO:0000256" key="2">
    <source>
        <dbReference type="ARBA" id="ARBA00001964"/>
    </source>
</evidence>
<dbReference type="InterPro" id="IPR020826">
    <property type="entry name" value="Transketolase_BS"/>
</dbReference>
<dbReference type="GO" id="GO:0008661">
    <property type="term" value="F:1-deoxy-D-xylulose-5-phosphate synthase activity"/>
    <property type="evidence" value="ECO:0007669"/>
    <property type="project" value="UniProtKB-EC"/>
</dbReference>
<evidence type="ECO:0000256" key="6">
    <source>
        <dbReference type="ARBA" id="ARBA00013150"/>
    </source>
</evidence>
<evidence type="ECO:0000256" key="5">
    <source>
        <dbReference type="ARBA" id="ARBA00011738"/>
    </source>
</evidence>
<evidence type="ECO:0000313" key="14">
    <source>
        <dbReference type="EMBL" id="WEG35566.1"/>
    </source>
</evidence>
<comment type="cofactor">
    <cofactor evidence="2">
        <name>thiamine diphosphate</name>
        <dbReference type="ChEBI" id="CHEBI:58937"/>
    </cofactor>
</comment>
<dbReference type="Gene3D" id="3.40.50.920">
    <property type="match status" value="1"/>
</dbReference>
<comment type="subunit">
    <text evidence="5">Homodimer.</text>
</comment>
<dbReference type="InterPro" id="IPR005475">
    <property type="entry name" value="Transketolase-like_Pyr-bd"/>
</dbReference>
<comment type="pathway">
    <text evidence="3">Metabolic intermediate biosynthesis; 1-deoxy-D-xylulose 5-phosphate biosynthesis; 1-deoxy-D-xylulose 5-phosphate from D-glyceraldehyde 3-phosphate and pyruvate: step 1/1.</text>
</comment>
<keyword evidence="9" id="KW-0460">Magnesium</keyword>
<dbReference type="Pfam" id="PF13292">
    <property type="entry name" value="DXP_synthase_N"/>
    <property type="match status" value="1"/>
</dbReference>
<gene>
    <name evidence="14" type="primary">dxs</name>
    <name evidence="14" type="ORF">PYS61_06530</name>
</gene>
<dbReference type="PANTHER" id="PTHR43322:SF5">
    <property type="entry name" value="1-DEOXY-D-XYLULOSE-5-PHOSPHATE SYNTHASE, CHLOROPLASTIC"/>
    <property type="match status" value="1"/>
</dbReference>
<dbReference type="EMBL" id="CP118868">
    <property type="protein sequence ID" value="WEG35566.1"/>
    <property type="molecule type" value="Genomic_DNA"/>
</dbReference>
<dbReference type="PROSITE" id="PS00802">
    <property type="entry name" value="TRANSKETOLASE_2"/>
    <property type="match status" value="1"/>
</dbReference>
<dbReference type="NCBIfam" id="NF003933">
    <property type="entry name" value="PRK05444.2-2"/>
    <property type="match status" value="1"/>
</dbReference>
<keyword evidence="8" id="KW-0479">Metal-binding</keyword>
<evidence type="ECO:0000256" key="1">
    <source>
        <dbReference type="ARBA" id="ARBA00001946"/>
    </source>
</evidence>
<comment type="cofactor">
    <cofactor evidence="1">
        <name>Mg(2+)</name>
        <dbReference type="ChEBI" id="CHEBI:18420"/>
    </cofactor>
</comment>
<dbReference type="PROSITE" id="PS00801">
    <property type="entry name" value="TRANSKETOLASE_1"/>
    <property type="match status" value="1"/>
</dbReference>
<dbReference type="SUPFAM" id="SSF52518">
    <property type="entry name" value="Thiamin diphosphate-binding fold (THDP-binding)"/>
    <property type="match status" value="2"/>
</dbReference>
<evidence type="ECO:0000256" key="12">
    <source>
        <dbReference type="ARBA" id="ARBA00023229"/>
    </source>
</evidence>
<evidence type="ECO:0000256" key="7">
    <source>
        <dbReference type="ARBA" id="ARBA00022679"/>
    </source>
</evidence>
<sequence length="715" mass="78697">MNKLDFAAYVGKRYPLIMAVNQQQEYLRCFSETQISELCRELRDFITEQVALHGGHLASNLGVVELTVALLRTFDFSRDRLIWDVGHQSYAWKILTGRALDFANLREKNGLSGFPKPQESPYDHFATGHATTSISAALGMAAALKLKHSDAKVIAVIGDGALTGGMAWEALNNIATLEPNLLIILNDNAMSIDKNVGFVAKELSRLRLSGKYLNLKQRLKTSLQNKGKIGRALLRCGKSLKAFLRSKLGQQREFFCERYGCRYYGPTDGHDYHLLESNLQALKTLKQAALFHVLTEKGHGLELAVKDPVTYHGVKAHDYRLQNELGLPTPLLKAKTVKFGQDALKSLPFTAIFSQTIMEAATEADFVCITAAMAQGTGLNDFAARYPQRFYDVGIAEQHAVCYGAGLVSQGIKTVCAIYDTFLQRALDAVVHDVCLQKLPLILAIDRAGLVGEDGATHQGIYSLPFLASLPNLDIINVSQPHILKAFLTAALRNESERALALRYYRGLCCLPAAFYEDMKVEDYSLTGTTAAVYTFTPLNNGIGFEVQDYAIQDCKLPENGKELQADLVELSCDYVHLLLSSFDIAAAAPVIKEGAVVVLTSSRLTATAIEAVWRRLHTQGIKQTVTVVDCFNYSRCIRDMQIPASALQRILAAAGKIIILEESCGASPLASVCHYNCPLLLRNLPLKVIEQGKVEELLADYGLDSESIARELQV</sequence>
<evidence type="ECO:0000256" key="4">
    <source>
        <dbReference type="ARBA" id="ARBA00011081"/>
    </source>
</evidence>
<evidence type="ECO:0000313" key="15">
    <source>
        <dbReference type="Proteomes" id="UP001220478"/>
    </source>
</evidence>
<keyword evidence="15" id="KW-1185">Reference proteome</keyword>
<dbReference type="InterPro" id="IPR009014">
    <property type="entry name" value="Transketo_C/PFOR_II"/>
</dbReference>
<feature type="domain" description="Transketolase-like pyrimidine-binding" evidence="13">
    <location>
        <begin position="347"/>
        <end position="512"/>
    </location>
</feature>
<dbReference type="InterPro" id="IPR029061">
    <property type="entry name" value="THDP-binding"/>
</dbReference>
<dbReference type="CDD" id="cd02007">
    <property type="entry name" value="TPP_DXS"/>
    <property type="match status" value="1"/>
</dbReference>
<name>A0ABY8C4F0_9FIRM</name>
<proteinExistence type="inferred from homology"/>
<keyword evidence="10" id="KW-0784">Thiamine biosynthesis</keyword>
<dbReference type="InterPro" id="IPR005477">
    <property type="entry name" value="Dxylulose-5-P_synthase"/>
</dbReference>
<dbReference type="InterPro" id="IPR049557">
    <property type="entry name" value="Transketolase_CS"/>
</dbReference>
<dbReference type="SMART" id="SM00861">
    <property type="entry name" value="Transket_pyr"/>
    <property type="match status" value="1"/>
</dbReference>
<keyword evidence="12" id="KW-0414">Isoprene biosynthesis</keyword>
<evidence type="ECO:0000256" key="10">
    <source>
        <dbReference type="ARBA" id="ARBA00022977"/>
    </source>
</evidence>
<keyword evidence="11" id="KW-0786">Thiamine pyrophosphate</keyword>
<dbReference type="CDD" id="cd07033">
    <property type="entry name" value="TPP_PYR_DXS_TK_like"/>
    <property type="match status" value="1"/>
</dbReference>
<dbReference type="PANTHER" id="PTHR43322">
    <property type="entry name" value="1-D-DEOXYXYLULOSE 5-PHOSPHATE SYNTHASE-RELATED"/>
    <property type="match status" value="1"/>
</dbReference>
<evidence type="ECO:0000259" key="13">
    <source>
        <dbReference type="SMART" id="SM00861"/>
    </source>
</evidence>